<dbReference type="Proteomes" id="UP001079430">
    <property type="component" value="Unassembled WGS sequence"/>
</dbReference>
<comment type="caution">
    <text evidence="1">The sequence shown here is derived from an EMBL/GenBank/DDBJ whole genome shotgun (WGS) entry which is preliminary data.</text>
</comment>
<dbReference type="EMBL" id="JAPVOI010000004">
    <property type="protein sequence ID" value="MCZ4092582.1"/>
    <property type="molecule type" value="Genomic_DNA"/>
</dbReference>
<evidence type="ECO:0000313" key="1">
    <source>
        <dbReference type="EMBL" id="MCZ4092582.1"/>
    </source>
</evidence>
<proteinExistence type="predicted"/>
<gene>
    <name evidence="1" type="ORF">O3W52_21700</name>
</gene>
<organism evidence="1 2">
    <name type="scientific">Sinorhizobium psoraleae</name>
    <dbReference type="NCBI Taxonomy" id="520838"/>
    <lineage>
        <taxon>Bacteria</taxon>
        <taxon>Pseudomonadati</taxon>
        <taxon>Pseudomonadota</taxon>
        <taxon>Alphaproteobacteria</taxon>
        <taxon>Hyphomicrobiales</taxon>
        <taxon>Rhizobiaceae</taxon>
        <taxon>Sinorhizobium/Ensifer group</taxon>
        <taxon>Sinorhizobium</taxon>
    </lineage>
</organism>
<reference evidence="1" key="1">
    <citation type="submission" date="2022-10" db="EMBL/GenBank/DDBJ databases">
        <title>Whole genome sequencing of three plant growth promoting bacteria isolated from Vachellia tortilis subsp. raddiana in Morocco.</title>
        <authorList>
            <person name="Hnini M."/>
            <person name="Zouagui R."/>
            <person name="Zouagui H."/>
            <person name="Chemao Elfihri M.-W."/>
            <person name="Ibrahimi A."/>
            <person name="Sbabou L."/>
            <person name="Aurag J."/>
        </authorList>
    </citation>
    <scope>NUCLEOTIDE SEQUENCE</scope>
    <source>
        <strain evidence="1">LMR678</strain>
    </source>
</reference>
<dbReference type="RefSeq" id="WP_269283114.1">
    <property type="nucleotide sequence ID" value="NZ_JAPVOI010000004.1"/>
</dbReference>
<sequence>MRFFQKKTVLEGEPEGHSWAFQVAESPEEVMRVLESRFGVKFVTPWVVESWSADVGQAREQHGHISPRLSISAYNDPGRQATLTCTLGSSNVGHFRLPTAVETFGAPKLGPPPLAQPDKLMNALVACNRDFFNLLVTEKAAFGKVRIESKERSSETARRAVMAQARVIFPSPVYAWGLGLTGYVQSVDASSEKPNRTWGFETLDGANQLRHVVGLRTGSEHDEREGWKVHWEAEATGYTPSPRSLNCQWRLFRGVSLLAPTQRRLCLPQPTTRK</sequence>
<keyword evidence="2" id="KW-1185">Reference proteome</keyword>
<accession>A0ABT4KKU4</accession>
<evidence type="ECO:0000313" key="2">
    <source>
        <dbReference type="Proteomes" id="UP001079430"/>
    </source>
</evidence>
<name>A0ABT4KKU4_9HYPH</name>
<protein>
    <submittedName>
        <fullName evidence="1">Uncharacterized protein</fullName>
    </submittedName>
</protein>